<protein>
    <submittedName>
        <fullName evidence="7">OmpA family protein</fullName>
    </submittedName>
</protein>
<dbReference type="InterPro" id="IPR050330">
    <property type="entry name" value="Bact_OuterMem_StrucFunc"/>
</dbReference>
<comment type="subcellular location">
    <subcellularLocation>
        <location evidence="1">Cell outer membrane</location>
    </subcellularLocation>
</comment>
<organism evidence="7 8">
    <name type="scientific">Buttiauxella selenatireducens</name>
    <dbReference type="NCBI Taxonomy" id="3073902"/>
    <lineage>
        <taxon>Bacteria</taxon>
        <taxon>Pseudomonadati</taxon>
        <taxon>Pseudomonadota</taxon>
        <taxon>Gammaproteobacteria</taxon>
        <taxon>Enterobacterales</taxon>
        <taxon>Enterobacteriaceae</taxon>
        <taxon>Buttiauxella</taxon>
    </lineage>
</organism>
<keyword evidence="8" id="KW-1185">Reference proteome</keyword>
<gene>
    <name evidence="7" type="ORF">RHD99_13845</name>
</gene>
<dbReference type="RefSeq" id="WP_309874558.1">
    <property type="nucleotide sequence ID" value="NZ_CP133838.1"/>
</dbReference>
<dbReference type="PANTHER" id="PTHR30329">
    <property type="entry name" value="STATOR ELEMENT OF FLAGELLAR MOTOR COMPLEX"/>
    <property type="match status" value="1"/>
</dbReference>
<evidence type="ECO:0000256" key="3">
    <source>
        <dbReference type="PROSITE-ProRule" id="PRU00473"/>
    </source>
</evidence>
<evidence type="ECO:0000313" key="7">
    <source>
        <dbReference type="EMBL" id="WMY72563.1"/>
    </source>
</evidence>
<evidence type="ECO:0000256" key="2">
    <source>
        <dbReference type="ARBA" id="ARBA00023136"/>
    </source>
</evidence>
<evidence type="ECO:0000256" key="1">
    <source>
        <dbReference type="ARBA" id="ARBA00004442"/>
    </source>
</evidence>
<dbReference type="EMBL" id="CP133838">
    <property type="protein sequence ID" value="WMY72563.1"/>
    <property type="molecule type" value="Genomic_DNA"/>
</dbReference>
<dbReference type="Pfam" id="PF00691">
    <property type="entry name" value="OmpA"/>
    <property type="match status" value="1"/>
</dbReference>
<accession>A0ABY9S6D5</accession>
<sequence>MRGITQLILLLLGAFLALWLIIGFWPLGIASRVTLSIMVLLVCGAVGYFHWRRDSRNKIAHAHIEDANLPPEDFQGAVVLVCGDSAPLFSGGTLFRETRQGWYLPVALPEQLPLLAQHLAAERPALVAQISVLLAVIPEQHQDKDDFTQKLRAWHRAIVQCKSGLSGIPPVWISTWISPPRQSDAQVERWYTVTPGLTGIQVRETGAGVMPLTEWGRELNAGNDLERLSSVFWMESLLTWCDTHIRDVISKRQGDLPALTPCVWGSCFTPVTGSRDNLWQAHVAGITTLQPTLIRTQECLPLPDVLLPYLPRRRGVSRLMQTWQLAGLICGLFLLFAMLASFINNQRLIQSVGDHLALYNRLTGTPPAPKVQAQQQLRSDADLLDGWLRSGAPMRLSLGLYQGMRLIAPLQSAINSWSPPPPPPPVIKKIIQGPKTIRLDSLSLFDTGKYLLKNGSTKVLINALVGIKAKPGWLIVVAGHTDDTGDDKSNQILSLKRAESVRDWMRDTGDVPESCFAVQGYGESRPLKSNDTEVGRAANRRVEISLVPQANACRLPGAKMASPDPTEDGDAPTEEMEN</sequence>
<feature type="compositionally biased region" description="Acidic residues" evidence="4">
    <location>
        <begin position="565"/>
        <end position="578"/>
    </location>
</feature>
<evidence type="ECO:0000256" key="4">
    <source>
        <dbReference type="SAM" id="MobiDB-lite"/>
    </source>
</evidence>
<reference evidence="7 8" key="1">
    <citation type="submission" date="2023-09" db="EMBL/GenBank/DDBJ databases">
        <title>Buttiauxella selenatireducens sp. nov., isolated from the rhizosphere of Cardamine hupingshanesis.</title>
        <authorList>
            <person name="Zhang S."/>
            <person name="Xu Z."/>
            <person name="Wang H."/>
            <person name="Guo Y."/>
        </authorList>
    </citation>
    <scope>NUCLEOTIDE SEQUENCE [LARGE SCALE GENOMIC DNA]</scope>
    <source>
        <strain evidence="7 8">R73</strain>
    </source>
</reference>
<evidence type="ECO:0000259" key="6">
    <source>
        <dbReference type="PROSITE" id="PS51123"/>
    </source>
</evidence>
<feature type="transmembrane region" description="Helical" evidence="5">
    <location>
        <begin position="7"/>
        <end position="27"/>
    </location>
</feature>
<keyword evidence="2 3" id="KW-0472">Membrane</keyword>
<dbReference type="Gene3D" id="3.30.1330.60">
    <property type="entry name" value="OmpA-like domain"/>
    <property type="match status" value="1"/>
</dbReference>
<feature type="transmembrane region" description="Helical" evidence="5">
    <location>
        <begin position="33"/>
        <end position="51"/>
    </location>
</feature>
<evidence type="ECO:0000313" key="8">
    <source>
        <dbReference type="Proteomes" id="UP001246690"/>
    </source>
</evidence>
<dbReference type="Proteomes" id="UP001246690">
    <property type="component" value="Chromosome"/>
</dbReference>
<dbReference type="InterPro" id="IPR006665">
    <property type="entry name" value="OmpA-like"/>
</dbReference>
<dbReference type="InterPro" id="IPR006664">
    <property type="entry name" value="OMP_bac"/>
</dbReference>
<feature type="domain" description="OmpA-like" evidence="6">
    <location>
        <begin position="432"/>
        <end position="550"/>
    </location>
</feature>
<dbReference type="InterPro" id="IPR036737">
    <property type="entry name" value="OmpA-like_sf"/>
</dbReference>
<dbReference type="PROSITE" id="PS51123">
    <property type="entry name" value="OMPA_2"/>
    <property type="match status" value="1"/>
</dbReference>
<proteinExistence type="predicted"/>
<dbReference type="CDD" id="cd07185">
    <property type="entry name" value="OmpA_C-like"/>
    <property type="match status" value="1"/>
</dbReference>
<evidence type="ECO:0000256" key="5">
    <source>
        <dbReference type="SAM" id="Phobius"/>
    </source>
</evidence>
<feature type="transmembrane region" description="Helical" evidence="5">
    <location>
        <begin position="322"/>
        <end position="343"/>
    </location>
</feature>
<dbReference type="SUPFAM" id="SSF103088">
    <property type="entry name" value="OmpA-like"/>
    <property type="match status" value="1"/>
</dbReference>
<feature type="region of interest" description="Disordered" evidence="4">
    <location>
        <begin position="554"/>
        <end position="578"/>
    </location>
</feature>
<keyword evidence="5" id="KW-0812">Transmembrane</keyword>
<dbReference type="PANTHER" id="PTHR30329:SF20">
    <property type="entry name" value="EXPORTED PROTEIN"/>
    <property type="match status" value="1"/>
</dbReference>
<dbReference type="PRINTS" id="PR01021">
    <property type="entry name" value="OMPADOMAIN"/>
</dbReference>
<keyword evidence="5" id="KW-1133">Transmembrane helix</keyword>
<name>A0ABY9S6D5_9ENTR</name>